<accession>A0ABW7BN37</accession>
<dbReference type="Proteomes" id="UP001604282">
    <property type="component" value="Unassembled WGS sequence"/>
</dbReference>
<protein>
    <submittedName>
        <fullName evidence="3">M23 family metallopeptidase</fullName>
        <ecNumber evidence="3">3.4.24.-</ecNumber>
    </submittedName>
</protein>
<dbReference type="Pfam" id="PF01551">
    <property type="entry name" value="Peptidase_M23"/>
    <property type="match status" value="1"/>
</dbReference>
<dbReference type="EMBL" id="JBICZW010000003">
    <property type="protein sequence ID" value="MFG3188573.1"/>
    <property type="molecule type" value="Genomic_DNA"/>
</dbReference>
<evidence type="ECO:0000313" key="4">
    <source>
        <dbReference type="Proteomes" id="UP001604282"/>
    </source>
</evidence>
<evidence type="ECO:0000256" key="1">
    <source>
        <dbReference type="SAM" id="MobiDB-lite"/>
    </source>
</evidence>
<gene>
    <name evidence="3" type="ORF">ACGFYS_06505</name>
</gene>
<keyword evidence="3" id="KW-0378">Hydrolase</keyword>
<evidence type="ECO:0000313" key="3">
    <source>
        <dbReference type="EMBL" id="MFG3188573.1"/>
    </source>
</evidence>
<evidence type="ECO:0000259" key="2">
    <source>
        <dbReference type="Pfam" id="PF01551"/>
    </source>
</evidence>
<dbReference type="InterPro" id="IPR011055">
    <property type="entry name" value="Dup_hybrid_motif"/>
</dbReference>
<sequence length="540" mass="56478">MNDQHPHAGYAGDGAHTLGGFATDPLFGSWSDAGQTGHSGQWDLGQYAATGTYDTTGAYETGAWTTAPGGHDTTGGWDATGQWTAATATVTEASPAGVAYGQHEQQYDTTGQWDASAWTEAQHTGQYETLHSGGYAAQGAYGHEAYDVTGQWAAPVFATDTGAYDATAWNQASEPAEPVLPHQYTPPAERVDATAEFAYAYEPEPEAAYGTGGFDTGAYTADGTYGTEEFGTDTGSHGTEPAAHDTAPDELDLGPDAELDPDAEVPAPAAEVRTDAAPGRSARRSSGGSRARRRTPAKRSALLTVAVPSACVMGVAGIAAASVGGLTDAGTEAPKQRDTTALAAADPAAVKQVPANTALDTQLSALDADVRDFGDRASRTQERIDLKARQAADKKKREEEAARREAMRPKFALPVKLHQLSARFGQSGINWMSVHTGIDFPVMTGTPVMAATDGTVRTQLNYAYGNMVIVTAPDGTETWYCHLSSAKIRSGKVKAGEVIAYSGDSGNSTGPHLHFEVRPNGGSAIDPVAWFRTKGLDPTS</sequence>
<dbReference type="InterPro" id="IPR016047">
    <property type="entry name" value="M23ase_b-sheet_dom"/>
</dbReference>
<comment type="caution">
    <text evidence="3">The sequence shown here is derived from an EMBL/GenBank/DDBJ whole genome shotgun (WGS) entry which is preliminary data.</text>
</comment>
<dbReference type="EC" id="3.4.24.-" evidence="3"/>
<feature type="region of interest" description="Disordered" evidence="1">
    <location>
        <begin position="220"/>
        <end position="298"/>
    </location>
</feature>
<dbReference type="PANTHER" id="PTHR21666">
    <property type="entry name" value="PEPTIDASE-RELATED"/>
    <property type="match status" value="1"/>
</dbReference>
<feature type="domain" description="M23ase beta-sheet core" evidence="2">
    <location>
        <begin position="434"/>
        <end position="527"/>
    </location>
</feature>
<dbReference type="RefSeq" id="WP_392068091.1">
    <property type="nucleotide sequence ID" value="NZ_JBIBVA010000002.1"/>
</dbReference>
<name>A0ABW7BN37_9ACTN</name>
<feature type="compositionally biased region" description="Acidic residues" evidence="1">
    <location>
        <begin position="248"/>
        <end position="263"/>
    </location>
</feature>
<dbReference type="SUPFAM" id="SSF51261">
    <property type="entry name" value="Duplicated hybrid motif"/>
    <property type="match status" value="1"/>
</dbReference>
<dbReference type="PANTHER" id="PTHR21666:SF270">
    <property type="entry name" value="MUREIN HYDROLASE ACTIVATOR ENVC"/>
    <property type="match status" value="1"/>
</dbReference>
<dbReference type="GO" id="GO:0016787">
    <property type="term" value="F:hydrolase activity"/>
    <property type="evidence" value="ECO:0007669"/>
    <property type="project" value="UniProtKB-KW"/>
</dbReference>
<dbReference type="Gene3D" id="2.70.70.10">
    <property type="entry name" value="Glucose Permease (Domain IIA)"/>
    <property type="match status" value="1"/>
</dbReference>
<keyword evidence="4" id="KW-1185">Reference proteome</keyword>
<proteinExistence type="predicted"/>
<dbReference type="InterPro" id="IPR050570">
    <property type="entry name" value="Cell_wall_metabolism_enzyme"/>
</dbReference>
<feature type="compositionally biased region" description="Low complexity" evidence="1">
    <location>
        <begin position="264"/>
        <end position="289"/>
    </location>
</feature>
<reference evidence="3 4" key="1">
    <citation type="submission" date="2024-10" db="EMBL/GenBank/DDBJ databases">
        <title>The Natural Products Discovery Center: Release of the First 8490 Sequenced Strains for Exploring Actinobacteria Biosynthetic Diversity.</title>
        <authorList>
            <person name="Kalkreuter E."/>
            <person name="Kautsar S.A."/>
            <person name="Yang D."/>
            <person name="Bader C.D."/>
            <person name="Teijaro C.N."/>
            <person name="Fluegel L."/>
            <person name="Davis C.M."/>
            <person name="Simpson J.R."/>
            <person name="Lauterbach L."/>
            <person name="Steele A.D."/>
            <person name="Gui C."/>
            <person name="Meng S."/>
            <person name="Li G."/>
            <person name="Viehrig K."/>
            <person name="Ye F."/>
            <person name="Su P."/>
            <person name="Kiefer A.F."/>
            <person name="Nichols A."/>
            <person name="Cepeda A.J."/>
            <person name="Yan W."/>
            <person name="Fan B."/>
            <person name="Jiang Y."/>
            <person name="Adhikari A."/>
            <person name="Zheng C.-J."/>
            <person name="Schuster L."/>
            <person name="Cowan T.M."/>
            <person name="Smanski M.J."/>
            <person name="Chevrette M.G."/>
            <person name="De Carvalho L.P.S."/>
            <person name="Shen B."/>
        </authorList>
    </citation>
    <scope>NUCLEOTIDE SEQUENCE [LARGE SCALE GENOMIC DNA]</scope>
    <source>
        <strain evidence="3 4">NPDC048229</strain>
    </source>
</reference>
<dbReference type="CDD" id="cd12797">
    <property type="entry name" value="M23_peptidase"/>
    <property type="match status" value="1"/>
</dbReference>
<organism evidence="3 4">
    <name type="scientific">Streptomyces omiyaensis</name>
    <dbReference type="NCBI Taxonomy" id="68247"/>
    <lineage>
        <taxon>Bacteria</taxon>
        <taxon>Bacillati</taxon>
        <taxon>Actinomycetota</taxon>
        <taxon>Actinomycetes</taxon>
        <taxon>Kitasatosporales</taxon>
        <taxon>Streptomycetaceae</taxon>
        <taxon>Streptomyces</taxon>
    </lineage>
</organism>